<dbReference type="Pfam" id="PF00022">
    <property type="entry name" value="Actin"/>
    <property type="match status" value="1"/>
</dbReference>
<comment type="caution">
    <text evidence="2">The sequence shown here is derived from an EMBL/GenBank/DDBJ whole genome shotgun (WGS) entry which is preliminary data.</text>
</comment>
<keyword evidence="3" id="KW-1185">Reference proteome</keyword>
<dbReference type="InterPro" id="IPR026960">
    <property type="entry name" value="RVT-Znf"/>
</dbReference>
<evidence type="ECO:0000259" key="1">
    <source>
        <dbReference type="Pfam" id="PF13966"/>
    </source>
</evidence>
<dbReference type="Gene3D" id="3.30.420.40">
    <property type="match status" value="1"/>
</dbReference>
<dbReference type="PANTHER" id="PTHR11937">
    <property type="entry name" value="ACTIN"/>
    <property type="match status" value="1"/>
</dbReference>
<name>A0A6A2YHI9_HIBSY</name>
<dbReference type="EMBL" id="VEPZ02001364">
    <property type="protein sequence ID" value="KAE8677209.1"/>
    <property type="molecule type" value="Genomic_DNA"/>
</dbReference>
<dbReference type="Proteomes" id="UP000436088">
    <property type="component" value="Unassembled WGS sequence"/>
</dbReference>
<gene>
    <name evidence="2" type="ORF">F3Y22_tig00111542pilonHSYRG00142</name>
</gene>
<protein>
    <recommendedName>
        <fullName evidence="1">Reverse transcriptase zinc-binding domain-containing protein</fullName>
    </recommendedName>
</protein>
<dbReference type="AlphaFoldDB" id="A0A6A2YHI9"/>
<feature type="domain" description="Reverse transcriptase zinc-binding" evidence="1">
    <location>
        <begin position="1"/>
        <end position="52"/>
    </location>
</feature>
<dbReference type="SUPFAM" id="SSF53067">
    <property type="entry name" value="Actin-like ATPase domain"/>
    <property type="match status" value="1"/>
</dbReference>
<sequence>MWQVVHQKIAVRAELIKRGVLGILDPLCPLCKLEIETFSHLFFSYTAVWRLWNRNVIVFEKGVFDSVQLFFTTRFRLVAWFLAKFTDNPISMDSLIGDPSLGDLCFVSKSDWKASGIGGILRDSSGTVLESFQEATEIADKIRNLEGILCWIARPTNLEEDVLAKAGIGTLVLLPLFSGIPYGVLEIMKGTIPGMDNFTEISSPARGLPQMVIESINRCDVDIRKELFGSILLSGGTASMQQLKERLEKDLLEESPHAARVKVLASGNATERRFRREYLGISWFIPANVVLQVRVSIVLHFSYCNLDVTDISRSMKNMELHIYKENALKMKKLIGVCIYRHGKLMPSPFTNFCFSILLIKAPFHLF</sequence>
<reference evidence="2" key="1">
    <citation type="submission" date="2019-09" db="EMBL/GenBank/DDBJ databases">
        <title>Draft genome information of white flower Hibiscus syriacus.</title>
        <authorList>
            <person name="Kim Y.-M."/>
        </authorList>
    </citation>
    <scope>NUCLEOTIDE SEQUENCE [LARGE SCALE GENOMIC DNA]</scope>
    <source>
        <strain evidence="2">YM2019G1</strain>
    </source>
</reference>
<proteinExistence type="predicted"/>
<evidence type="ECO:0000313" key="2">
    <source>
        <dbReference type="EMBL" id="KAE8677209.1"/>
    </source>
</evidence>
<accession>A0A6A2YHI9</accession>
<dbReference type="InterPro" id="IPR004000">
    <property type="entry name" value="Actin"/>
</dbReference>
<evidence type="ECO:0000313" key="3">
    <source>
        <dbReference type="Proteomes" id="UP000436088"/>
    </source>
</evidence>
<organism evidence="2 3">
    <name type="scientific">Hibiscus syriacus</name>
    <name type="common">Rose of Sharon</name>
    <dbReference type="NCBI Taxonomy" id="106335"/>
    <lineage>
        <taxon>Eukaryota</taxon>
        <taxon>Viridiplantae</taxon>
        <taxon>Streptophyta</taxon>
        <taxon>Embryophyta</taxon>
        <taxon>Tracheophyta</taxon>
        <taxon>Spermatophyta</taxon>
        <taxon>Magnoliopsida</taxon>
        <taxon>eudicotyledons</taxon>
        <taxon>Gunneridae</taxon>
        <taxon>Pentapetalae</taxon>
        <taxon>rosids</taxon>
        <taxon>malvids</taxon>
        <taxon>Malvales</taxon>
        <taxon>Malvaceae</taxon>
        <taxon>Malvoideae</taxon>
        <taxon>Hibiscus</taxon>
    </lineage>
</organism>
<dbReference type="Pfam" id="PF13966">
    <property type="entry name" value="zf-RVT"/>
    <property type="match status" value="1"/>
</dbReference>
<dbReference type="InterPro" id="IPR043129">
    <property type="entry name" value="ATPase_NBD"/>
</dbReference>